<dbReference type="SUPFAM" id="SSF56176">
    <property type="entry name" value="FAD-binding/transporter-associated domain-like"/>
    <property type="match status" value="1"/>
</dbReference>
<dbReference type="GO" id="GO:0071949">
    <property type="term" value="F:FAD binding"/>
    <property type="evidence" value="ECO:0007669"/>
    <property type="project" value="InterPro"/>
</dbReference>
<dbReference type="Gene3D" id="3.30.43.10">
    <property type="entry name" value="Uridine Diphospho-n-acetylenolpyruvylglucosamine Reductase, domain 2"/>
    <property type="match status" value="1"/>
</dbReference>
<evidence type="ECO:0000256" key="3">
    <source>
        <dbReference type="ARBA" id="ARBA00023002"/>
    </source>
</evidence>
<gene>
    <name evidence="5" type="primary">cutM</name>
    <name evidence="5" type="ORF">KBTEX_02026</name>
</gene>
<evidence type="ECO:0000259" key="4">
    <source>
        <dbReference type="PROSITE" id="PS51387"/>
    </source>
</evidence>
<dbReference type="Gene3D" id="3.30.465.10">
    <property type="match status" value="1"/>
</dbReference>
<dbReference type="PANTHER" id="PTHR42659:SF2">
    <property type="entry name" value="XANTHINE DEHYDROGENASE SUBUNIT C-RELATED"/>
    <property type="match status" value="1"/>
</dbReference>
<name>A0A5B8RE21_9ZZZZ</name>
<keyword evidence="3 5" id="KW-0560">Oxidoreductase</keyword>
<dbReference type="GO" id="GO:0008805">
    <property type="term" value="F:carbon-monoxide oxygenase activity"/>
    <property type="evidence" value="ECO:0007669"/>
    <property type="project" value="UniProtKB-EC"/>
</dbReference>
<accession>A0A5B8RE21</accession>
<dbReference type="InterPro" id="IPR016169">
    <property type="entry name" value="FAD-bd_PCMH_sub2"/>
</dbReference>
<dbReference type="EMBL" id="MN079108">
    <property type="protein sequence ID" value="QEA05702.1"/>
    <property type="molecule type" value="Genomic_DNA"/>
</dbReference>
<proteinExistence type="predicted"/>
<dbReference type="PANTHER" id="PTHR42659">
    <property type="entry name" value="XANTHINE DEHYDROGENASE SUBUNIT C-RELATED"/>
    <property type="match status" value="1"/>
</dbReference>
<dbReference type="Pfam" id="PF00941">
    <property type="entry name" value="FAD_binding_5"/>
    <property type="match status" value="1"/>
</dbReference>
<dbReference type="InterPro" id="IPR051312">
    <property type="entry name" value="Diverse_Substr_Oxidored"/>
</dbReference>
<evidence type="ECO:0000256" key="1">
    <source>
        <dbReference type="ARBA" id="ARBA00022630"/>
    </source>
</evidence>
<dbReference type="SMART" id="SM01092">
    <property type="entry name" value="CO_deh_flav_C"/>
    <property type="match status" value="1"/>
</dbReference>
<keyword evidence="1" id="KW-0285">Flavoprotein</keyword>
<dbReference type="EC" id="1.2.5.3" evidence="5"/>
<sequence>MYAFEFHRASDIDDALKQLGADDEAQLIAGGQTLLQSLRQRLAMPSTLVDLGGLTELAGIERDGDALNIGAMTRHAEVAGAAAVHDAIPALAVLAGGIGDAQVRNMGTLGGSIANNDPAADYPAGLVGLGATVVTTEREIAADDFFTGMFETALGEHELILGVRFPVPRRAGYVKFPQPASRYVLVSVMVAETDEGVRVAVSGAGPCVFRVPEMERALAADFRPEALDGIRVDPGGLNEDLHATPEYRAHLVGVIARRAVAAALS</sequence>
<evidence type="ECO:0000256" key="2">
    <source>
        <dbReference type="ARBA" id="ARBA00022827"/>
    </source>
</evidence>
<dbReference type="SUPFAM" id="SSF55447">
    <property type="entry name" value="CO dehydrogenase flavoprotein C-terminal domain-like"/>
    <property type="match status" value="1"/>
</dbReference>
<keyword evidence="2" id="KW-0274">FAD</keyword>
<dbReference type="InterPro" id="IPR002346">
    <property type="entry name" value="Mopterin_DH_FAD-bd"/>
</dbReference>
<dbReference type="InterPro" id="IPR016167">
    <property type="entry name" value="FAD-bd_PCMH_sub1"/>
</dbReference>
<dbReference type="InterPro" id="IPR036683">
    <property type="entry name" value="CO_DH_flav_C_dom_sf"/>
</dbReference>
<protein>
    <submittedName>
        <fullName evidence="5">Carbon monoxide dehydrogenase medium chain</fullName>
        <ecNumber evidence="5">1.2.5.3</ecNumber>
    </submittedName>
</protein>
<dbReference type="PROSITE" id="PS51387">
    <property type="entry name" value="FAD_PCMH"/>
    <property type="match status" value="1"/>
</dbReference>
<dbReference type="InterPro" id="IPR005107">
    <property type="entry name" value="CO_DH_flav_C"/>
</dbReference>
<dbReference type="Gene3D" id="3.30.390.50">
    <property type="entry name" value="CO dehydrogenase flavoprotein, C-terminal domain"/>
    <property type="match status" value="1"/>
</dbReference>
<dbReference type="AlphaFoldDB" id="A0A5B8RE21"/>
<reference evidence="5" key="1">
    <citation type="submission" date="2019-06" db="EMBL/GenBank/DDBJ databases">
        <authorList>
            <person name="Murdoch R.W."/>
            <person name="Fathepure B."/>
        </authorList>
    </citation>
    <scope>NUCLEOTIDE SEQUENCE</scope>
</reference>
<feature type="domain" description="FAD-binding PCMH-type" evidence="4">
    <location>
        <begin position="1"/>
        <end position="170"/>
    </location>
</feature>
<dbReference type="InterPro" id="IPR016166">
    <property type="entry name" value="FAD-bd_PCMH"/>
</dbReference>
<organism evidence="5">
    <name type="scientific">uncultured organism</name>
    <dbReference type="NCBI Taxonomy" id="155900"/>
    <lineage>
        <taxon>unclassified sequences</taxon>
        <taxon>environmental samples</taxon>
    </lineage>
</organism>
<evidence type="ECO:0000313" key="5">
    <source>
        <dbReference type="EMBL" id="QEA05702.1"/>
    </source>
</evidence>
<dbReference type="InterPro" id="IPR036318">
    <property type="entry name" value="FAD-bd_PCMH-like_sf"/>
</dbReference>